<dbReference type="PROSITE" id="PS50889">
    <property type="entry name" value="S4"/>
    <property type="match status" value="1"/>
</dbReference>
<keyword evidence="1" id="KW-0694">RNA-binding</keyword>
<dbReference type="InterPro" id="IPR027798">
    <property type="entry name" value="Ub_Mut7C"/>
</dbReference>
<evidence type="ECO:0000313" key="5">
    <source>
        <dbReference type="Proteomes" id="UP001476807"/>
    </source>
</evidence>
<proteinExistence type="predicted"/>
<accession>A0ABV1RWU4</accession>
<dbReference type="SUPFAM" id="SSF54285">
    <property type="entry name" value="MoaD/ThiS"/>
    <property type="match status" value="1"/>
</dbReference>
<evidence type="ECO:0000259" key="3">
    <source>
        <dbReference type="Pfam" id="PF14451"/>
    </source>
</evidence>
<evidence type="ECO:0000259" key="2">
    <source>
        <dbReference type="Pfam" id="PF01927"/>
    </source>
</evidence>
<dbReference type="PANTHER" id="PTHR39081:SF1">
    <property type="entry name" value="MUT7-C RNASE DOMAIN-CONTAINING PROTEIN"/>
    <property type="match status" value="1"/>
</dbReference>
<dbReference type="Proteomes" id="UP001476807">
    <property type="component" value="Unassembled WGS sequence"/>
</dbReference>
<dbReference type="Pfam" id="PF14451">
    <property type="entry name" value="Ub-Mut7C"/>
    <property type="match status" value="1"/>
</dbReference>
<gene>
    <name evidence="4" type="ORF">ABS362_13240</name>
</gene>
<organism evidence="4 5">
    <name type="scientific">Pontibacter populi</name>
    <dbReference type="NCBI Taxonomy" id="890055"/>
    <lineage>
        <taxon>Bacteria</taxon>
        <taxon>Pseudomonadati</taxon>
        <taxon>Bacteroidota</taxon>
        <taxon>Cytophagia</taxon>
        <taxon>Cytophagales</taxon>
        <taxon>Hymenobacteraceae</taxon>
        <taxon>Pontibacter</taxon>
    </lineage>
</organism>
<protein>
    <submittedName>
        <fullName evidence="4">Mut7-C RNAse domain-containing protein</fullName>
    </submittedName>
</protein>
<dbReference type="InterPro" id="IPR016155">
    <property type="entry name" value="Mopterin_synth/thiamin_S_b"/>
</dbReference>
<name>A0ABV1RWU4_9BACT</name>
<dbReference type="EMBL" id="JBEOKT010000011">
    <property type="protein sequence ID" value="MER2998515.1"/>
    <property type="molecule type" value="Genomic_DNA"/>
</dbReference>
<dbReference type="Pfam" id="PF01927">
    <property type="entry name" value="Mut7-C"/>
    <property type="match status" value="1"/>
</dbReference>
<evidence type="ECO:0000313" key="4">
    <source>
        <dbReference type="EMBL" id="MER2998515.1"/>
    </source>
</evidence>
<comment type="caution">
    <text evidence="4">The sequence shown here is derived from an EMBL/GenBank/DDBJ whole genome shotgun (WGS) entry which is preliminary data.</text>
</comment>
<dbReference type="InterPro" id="IPR002782">
    <property type="entry name" value="Mut7-C_RNAse_dom"/>
</dbReference>
<evidence type="ECO:0000256" key="1">
    <source>
        <dbReference type="PROSITE-ProRule" id="PRU00182"/>
    </source>
</evidence>
<keyword evidence="5" id="KW-1185">Reference proteome</keyword>
<reference evidence="4 5" key="1">
    <citation type="submission" date="2024-06" db="EMBL/GenBank/DDBJ databases">
        <title>Pontibacter populi HYL7-15.</title>
        <authorList>
            <person name="Kim M.K."/>
        </authorList>
    </citation>
    <scope>NUCLEOTIDE SEQUENCE [LARGE SCALE GENOMIC DNA]</scope>
    <source>
        <strain evidence="4 5">HYL7-15</strain>
    </source>
</reference>
<dbReference type="PANTHER" id="PTHR39081">
    <property type="entry name" value="MUT7-C DOMAIN-CONTAINING PROTEIN"/>
    <property type="match status" value="1"/>
</dbReference>
<feature type="domain" description="Mut7-C RNAse" evidence="2">
    <location>
        <begin position="98"/>
        <end position="240"/>
    </location>
</feature>
<feature type="domain" description="Ubiquitin Mut7-C" evidence="3">
    <location>
        <begin position="4"/>
        <end position="80"/>
    </location>
</feature>
<dbReference type="RefSeq" id="WP_350412978.1">
    <property type="nucleotide sequence ID" value="NZ_JBEOKT010000011.1"/>
</dbReference>
<sequence length="244" mass="28567">MAGTAFFRFQSTLNDFLDSTSRNCIINYSFRDHPTVKDAIEALGVPHPEVNQIIVNGKTVDFAYKLLPGDEIEVYPIHEKSTIDLNANLIPEPETPHRFMLDVHLGKLGRLLRMLGFDTTYDPELTEKEVATIAARENRILLSRGVGILKLKMINYGYWLRSQQPDEQLLEVIRYYKLAPEFKLFSRCMVCNGEIREVDKEKVQDQLPPKTRLYFQQFYQCNHCLRVYWKGSHYERMQAFIRQL</sequence>